<evidence type="ECO:0000313" key="13">
    <source>
        <dbReference type="EMBL" id="MFD0739467.1"/>
    </source>
</evidence>
<dbReference type="Pfam" id="PF12019">
    <property type="entry name" value="GspH"/>
    <property type="match status" value="1"/>
</dbReference>
<organism evidence="13 14">
    <name type="scientific">Lysobacter koreensis</name>
    <dbReference type="NCBI Taxonomy" id="266122"/>
    <lineage>
        <taxon>Bacteria</taxon>
        <taxon>Pseudomonadati</taxon>
        <taxon>Pseudomonadota</taxon>
        <taxon>Gammaproteobacteria</taxon>
        <taxon>Lysobacterales</taxon>
        <taxon>Lysobacteraceae</taxon>
        <taxon>Lysobacter</taxon>
    </lineage>
</organism>
<evidence type="ECO:0000256" key="2">
    <source>
        <dbReference type="ARBA" id="ARBA00021549"/>
    </source>
</evidence>
<evidence type="ECO:0000256" key="9">
    <source>
        <dbReference type="ARBA" id="ARBA00025772"/>
    </source>
</evidence>
<evidence type="ECO:0000256" key="3">
    <source>
        <dbReference type="ARBA" id="ARBA00022475"/>
    </source>
</evidence>
<keyword evidence="7 11" id="KW-1133">Transmembrane helix</keyword>
<reference evidence="14" key="1">
    <citation type="journal article" date="2019" name="Int. J. Syst. Evol. Microbiol.">
        <title>The Global Catalogue of Microorganisms (GCM) 10K type strain sequencing project: providing services to taxonomists for standard genome sequencing and annotation.</title>
        <authorList>
            <consortium name="The Broad Institute Genomics Platform"/>
            <consortium name="The Broad Institute Genome Sequencing Center for Infectious Disease"/>
            <person name="Wu L."/>
            <person name="Ma J."/>
        </authorList>
    </citation>
    <scope>NUCLEOTIDE SEQUENCE [LARGE SCALE GENOMIC DNA]</scope>
    <source>
        <strain evidence="14">CCUG 55491</strain>
    </source>
</reference>
<evidence type="ECO:0000256" key="7">
    <source>
        <dbReference type="ARBA" id="ARBA00022989"/>
    </source>
</evidence>
<name>A0ABW2YM57_9GAMM</name>
<evidence type="ECO:0000256" key="5">
    <source>
        <dbReference type="ARBA" id="ARBA00022519"/>
    </source>
</evidence>
<keyword evidence="5" id="KW-0997">Cell inner membrane</keyword>
<keyword evidence="6 11" id="KW-0812">Transmembrane</keyword>
<dbReference type="Proteomes" id="UP001597090">
    <property type="component" value="Unassembled WGS sequence"/>
</dbReference>
<evidence type="ECO:0000256" key="4">
    <source>
        <dbReference type="ARBA" id="ARBA00022481"/>
    </source>
</evidence>
<dbReference type="EMBL" id="JBHTIH010000003">
    <property type="protein sequence ID" value="MFD0739467.1"/>
    <property type="molecule type" value="Genomic_DNA"/>
</dbReference>
<keyword evidence="14" id="KW-1185">Reference proteome</keyword>
<gene>
    <name evidence="13" type="ORF">ACFQZQ_09255</name>
</gene>
<sequence length="179" mass="18960">MRGDTNGMTLVELLTAVAIVAVILGIGLPALGSIRQSTQTASAYHLLTGSLMAARSSAVTRRHPVSICPSLDGLRCRNDGVWEDGWIVFLDGKRTGQPTDTSAILKRLDPLGADLVARSTAGRQHVRYQPDGRASGSNVSLRICSRAKGQLLASVIVNNAGRARTERSGNTPLPCPYAI</sequence>
<evidence type="ECO:0000256" key="11">
    <source>
        <dbReference type="SAM" id="Phobius"/>
    </source>
</evidence>
<comment type="caution">
    <text evidence="13">The sequence shown here is derived from an EMBL/GenBank/DDBJ whole genome shotgun (WGS) entry which is preliminary data.</text>
</comment>
<proteinExistence type="inferred from homology"/>
<feature type="domain" description="General secretion pathway GspH" evidence="12">
    <location>
        <begin position="47"/>
        <end position="161"/>
    </location>
</feature>
<evidence type="ECO:0000256" key="6">
    <source>
        <dbReference type="ARBA" id="ARBA00022692"/>
    </source>
</evidence>
<evidence type="ECO:0000259" key="12">
    <source>
        <dbReference type="Pfam" id="PF12019"/>
    </source>
</evidence>
<evidence type="ECO:0000256" key="10">
    <source>
        <dbReference type="ARBA" id="ARBA00030775"/>
    </source>
</evidence>
<evidence type="ECO:0000256" key="1">
    <source>
        <dbReference type="ARBA" id="ARBA00004377"/>
    </source>
</evidence>
<protein>
    <recommendedName>
        <fullName evidence="2">Type II secretion system protein H</fullName>
    </recommendedName>
    <alternativeName>
        <fullName evidence="10">General secretion pathway protein H</fullName>
    </alternativeName>
</protein>
<comment type="similarity">
    <text evidence="9">Belongs to the GSP H family.</text>
</comment>
<dbReference type="Gene3D" id="3.55.40.10">
    <property type="entry name" value="minor pseudopilin epsh domain"/>
    <property type="match status" value="1"/>
</dbReference>
<accession>A0ABW2YM57</accession>
<dbReference type="SUPFAM" id="SSF54523">
    <property type="entry name" value="Pili subunits"/>
    <property type="match status" value="1"/>
</dbReference>
<keyword evidence="3" id="KW-1003">Cell membrane</keyword>
<evidence type="ECO:0000313" key="14">
    <source>
        <dbReference type="Proteomes" id="UP001597090"/>
    </source>
</evidence>
<dbReference type="NCBIfam" id="TIGR02532">
    <property type="entry name" value="IV_pilin_GFxxxE"/>
    <property type="match status" value="1"/>
</dbReference>
<keyword evidence="4" id="KW-0488">Methylation</keyword>
<dbReference type="InterPro" id="IPR045584">
    <property type="entry name" value="Pilin-like"/>
</dbReference>
<dbReference type="InterPro" id="IPR012902">
    <property type="entry name" value="N_methyl_site"/>
</dbReference>
<dbReference type="Pfam" id="PF07963">
    <property type="entry name" value="N_methyl"/>
    <property type="match status" value="1"/>
</dbReference>
<feature type="transmembrane region" description="Helical" evidence="11">
    <location>
        <begin position="12"/>
        <end position="32"/>
    </location>
</feature>
<evidence type="ECO:0000256" key="8">
    <source>
        <dbReference type="ARBA" id="ARBA00023136"/>
    </source>
</evidence>
<dbReference type="InterPro" id="IPR022346">
    <property type="entry name" value="T2SS_GspH"/>
</dbReference>
<keyword evidence="8 11" id="KW-0472">Membrane</keyword>
<comment type="subcellular location">
    <subcellularLocation>
        <location evidence="1">Cell inner membrane</location>
        <topology evidence="1">Single-pass membrane protein</topology>
    </subcellularLocation>
</comment>